<evidence type="ECO:0000259" key="1">
    <source>
        <dbReference type="Pfam" id="PF03625"/>
    </source>
</evidence>
<proteinExistence type="predicted"/>
<sequence>MIVFGNAKLGTALMQQDMTVGLDLPLRILVFRDTDGKVKMAYRDGAWLANHHLLNAKKKISKVNKAMDNITTKAGQCKRD</sequence>
<name>A0A1W1C9M3_9ZZZZ</name>
<feature type="domain" description="DUF302" evidence="1">
    <location>
        <begin position="2"/>
        <end position="44"/>
    </location>
</feature>
<dbReference type="Gene3D" id="3.30.310.70">
    <property type="entry name" value="TT1751-like domain"/>
    <property type="match status" value="1"/>
</dbReference>
<dbReference type="InterPro" id="IPR005180">
    <property type="entry name" value="DUF302"/>
</dbReference>
<dbReference type="CDD" id="cd14797">
    <property type="entry name" value="DUF302"/>
    <property type="match status" value="1"/>
</dbReference>
<organism evidence="2">
    <name type="scientific">hydrothermal vent metagenome</name>
    <dbReference type="NCBI Taxonomy" id="652676"/>
    <lineage>
        <taxon>unclassified sequences</taxon>
        <taxon>metagenomes</taxon>
        <taxon>ecological metagenomes</taxon>
    </lineage>
</organism>
<dbReference type="EMBL" id="FPHK01000063">
    <property type="protein sequence ID" value="SFV62560.1"/>
    <property type="molecule type" value="Genomic_DNA"/>
</dbReference>
<accession>A0A1W1C9M3</accession>
<dbReference type="InterPro" id="IPR035923">
    <property type="entry name" value="TT1751-like_sf"/>
</dbReference>
<evidence type="ECO:0000313" key="2">
    <source>
        <dbReference type="EMBL" id="SFV62560.1"/>
    </source>
</evidence>
<protein>
    <recommendedName>
        <fullName evidence="1">DUF302 domain-containing protein</fullName>
    </recommendedName>
</protein>
<dbReference type="SUPFAM" id="SSF103247">
    <property type="entry name" value="TT1751-like"/>
    <property type="match status" value="1"/>
</dbReference>
<reference evidence="2" key="1">
    <citation type="submission" date="2016-10" db="EMBL/GenBank/DDBJ databases">
        <authorList>
            <person name="de Groot N.N."/>
        </authorList>
    </citation>
    <scope>NUCLEOTIDE SEQUENCE</scope>
</reference>
<dbReference type="AlphaFoldDB" id="A0A1W1C9M3"/>
<dbReference type="Pfam" id="PF03625">
    <property type="entry name" value="DUF302"/>
    <property type="match status" value="1"/>
</dbReference>
<gene>
    <name evidence="2" type="ORF">MNB_SM-6-1443</name>
</gene>